<protein>
    <submittedName>
        <fullName evidence="2">Uncharacterized protein</fullName>
    </submittedName>
</protein>
<evidence type="ECO:0000313" key="2">
    <source>
        <dbReference type="EMBL" id="KAJ1214168.1"/>
    </source>
</evidence>
<evidence type="ECO:0000256" key="1">
    <source>
        <dbReference type="SAM" id="MobiDB-lite"/>
    </source>
</evidence>
<organism evidence="2 3">
    <name type="scientific">Pleurodeles waltl</name>
    <name type="common">Iberian ribbed newt</name>
    <dbReference type="NCBI Taxonomy" id="8319"/>
    <lineage>
        <taxon>Eukaryota</taxon>
        <taxon>Metazoa</taxon>
        <taxon>Chordata</taxon>
        <taxon>Craniata</taxon>
        <taxon>Vertebrata</taxon>
        <taxon>Euteleostomi</taxon>
        <taxon>Amphibia</taxon>
        <taxon>Batrachia</taxon>
        <taxon>Caudata</taxon>
        <taxon>Salamandroidea</taxon>
        <taxon>Salamandridae</taxon>
        <taxon>Pleurodelinae</taxon>
        <taxon>Pleurodeles</taxon>
    </lineage>
</organism>
<name>A0AAV7WLN7_PLEWA</name>
<evidence type="ECO:0000313" key="3">
    <source>
        <dbReference type="Proteomes" id="UP001066276"/>
    </source>
</evidence>
<dbReference type="Proteomes" id="UP001066276">
    <property type="component" value="Chromosome 1_1"/>
</dbReference>
<proteinExistence type="predicted"/>
<comment type="caution">
    <text evidence="2">The sequence shown here is derived from an EMBL/GenBank/DDBJ whole genome shotgun (WGS) entry which is preliminary data.</text>
</comment>
<accession>A0AAV7WLN7</accession>
<feature type="compositionally biased region" description="Low complexity" evidence="1">
    <location>
        <begin position="152"/>
        <end position="169"/>
    </location>
</feature>
<keyword evidence="3" id="KW-1185">Reference proteome</keyword>
<reference evidence="2" key="1">
    <citation type="journal article" date="2022" name="bioRxiv">
        <title>Sequencing and chromosome-scale assembly of the giantPleurodeles waltlgenome.</title>
        <authorList>
            <person name="Brown T."/>
            <person name="Elewa A."/>
            <person name="Iarovenko S."/>
            <person name="Subramanian E."/>
            <person name="Araus A.J."/>
            <person name="Petzold A."/>
            <person name="Susuki M."/>
            <person name="Suzuki K.-i.T."/>
            <person name="Hayashi T."/>
            <person name="Toyoda A."/>
            <person name="Oliveira C."/>
            <person name="Osipova E."/>
            <person name="Leigh N.D."/>
            <person name="Simon A."/>
            <person name="Yun M.H."/>
        </authorList>
    </citation>
    <scope>NUCLEOTIDE SEQUENCE</scope>
    <source>
        <strain evidence="2">20211129_DDA</strain>
        <tissue evidence="2">Liver</tissue>
    </source>
</reference>
<gene>
    <name evidence="2" type="ORF">NDU88_001794</name>
</gene>
<feature type="region of interest" description="Disordered" evidence="1">
    <location>
        <begin position="148"/>
        <end position="186"/>
    </location>
</feature>
<dbReference type="EMBL" id="JANPWB010000001">
    <property type="protein sequence ID" value="KAJ1214168.1"/>
    <property type="molecule type" value="Genomic_DNA"/>
</dbReference>
<dbReference type="AlphaFoldDB" id="A0AAV7WLN7"/>
<sequence>MYTQSWGARVGIPLGRPSIPHRIKGLRVAGLQFGSAIEPRYLAGWANYVLHMGGRARPPYFLLLCSVRGMSRGTLVDLFAGGEALSDAVAAAHTPSPFPHSRARRHSLGLTRSGFGNGNCGRSELRVFAAPGPDATRGSVKLRGRLKAENGAPAEARSSPASVAPPSGSHTIRQTDHAPSQRSSEVVGYGGITEDLQILYRINKSRAKHVFNIYF</sequence>